<dbReference type="InterPro" id="IPR000073">
    <property type="entry name" value="AB_hydrolase_1"/>
</dbReference>
<dbReference type="PANTHER" id="PTHR47914:SF1">
    <property type="entry name" value="ALPHA_BETA-HYDROLASES SUPERFAMILY PROTEIN"/>
    <property type="match status" value="1"/>
</dbReference>
<dbReference type="InterPro" id="IPR029058">
    <property type="entry name" value="AB_hydrolase_fold"/>
</dbReference>
<dbReference type="Proteomes" id="UP001633002">
    <property type="component" value="Unassembled WGS sequence"/>
</dbReference>
<keyword evidence="3" id="KW-1185">Reference proteome</keyword>
<comment type="caution">
    <text evidence="2">The sequence shown here is derived from an EMBL/GenBank/DDBJ whole genome shotgun (WGS) entry which is preliminary data.</text>
</comment>
<sequence length="407" mass="43325">MAAAECCFGVKHVASSFVSAASRPKSVGSRASHTLVSIPVRNFSESLFSSAAALGLGSSSLAPLPPKDKKCLGNGLHKSGLRIAATLSPPKEASKVQPRQWTWTHKGSPLKINAVEFVTPGSSTPTRTILMLPTISDVSTTEEWDDVAQGLLSTSGTPYKIVCVDWPGLGLSDRPAIEYTADLYEKFLVDFVSAKDGPLGSLTGSLVIIGGGHAATIAARAVSKGLLDAAALALVAPTWAGPLPIVFGRDETMENRYGLLRSTLNSPGVGWAMYKYVVSSAKNIRLQYLTHVYADADNVTPSVVEKRTALTQREGARFAPSAFLTGLLDPTRSRQEFIELFANLEGRVPTLVLSSQKGPKRSKAEMEALEGAKGVTKFVRVPGALLPQEEYPDAVTDELVSFLESLP</sequence>
<gene>
    <name evidence="2" type="ORF">R1sor_001854</name>
</gene>
<protein>
    <recommendedName>
        <fullName evidence="1">AB hydrolase-1 domain-containing protein</fullName>
    </recommendedName>
</protein>
<reference evidence="2 3" key="1">
    <citation type="submission" date="2024-09" db="EMBL/GenBank/DDBJ databases">
        <title>Chromosome-scale assembly of Riccia sorocarpa.</title>
        <authorList>
            <person name="Paukszto L."/>
        </authorList>
    </citation>
    <scope>NUCLEOTIDE SEQUENCE [LARGE SCALE GENOMIC DNA]</scope>
    <source>
        <strain evidence="2">LP-2024</strain>
        <tissue evidence="2">Aerial parts of the thallus</tissue>
    </source>
</reference>
<dbReference type="PANTHER" id="PTHR47914">
    <property type="entry name" value="ALPHA/BETA-HYDROLASES SUPERFAMILY PROTEIN"/>
    <property type="match status" value="1"/>
</dbReference>
<evidence type="ECO:0000313" key="3">
    <source>
        <dbReference type="Proteomes" id="UP001633002"/>
    </source>
</evidence>
<name>A0ABD3GZM6_9MARC</name>
<evidence type="ECO:0000259" key="1">
    <source>
        <dbReference type="Pfam" id="PF12697"/>
    </source>
</evidence>
<dbReference type="AlphaFoldDB" id="A0ABD3GZM6"/>
<evidence type="ECO:0000313" key="2">
    <source>
        <dbReference type="EMBL" id="KAL3683832.1"/>
    </source>
</evidence>
<accession>A0ABD3GZM6</accession>
<feature type="domain" description="AB hydrolase-1" evidence="1">
    <location>
        <begin position="142"/>
        <end position="397"/>
    </location>
</feature>
<dbReference type="SUPFAM" id="SSF53474">
    <property type="entry name" value="alpha/beta-Hydrolases"/>
    <property type="match status" value="1"/>
</dbReference>
<proteinExistence type="predicted"/>
<dbReference type="EMBL" id="JBJQOH010000006">
    <property type="protein sequence ID" value="KAL3683832.1"/>
    <property type="molecule type" value="Genomic_DNA"/>
</dbReference>
<organism evidence="2 3">
    <name type="scientific">Riccia sorocarpa</name>
    <dbReference type="NCBI Taxonomy" id="122646"/>
    <lineage>
        <taxon>Eukaryota</taxon>
        <taxon>Viridiplantae</taxon>
        <taxon>Streptophyta</taxon>
        <taxon>Embryophyta</taxon>
        <taxon>Marchantiophyta</taxon>
        <taxon>Marchantiopsida</taxon>
        <taxon>Marchantiidae</taxon>
        <taxon>Marchantiales</taxon>
        <taxon>Ricciaceae</taxon>
        <taxon>Riccia</taxon>
    </lineage>
</organism>
<dbReference type="Gene3D" id="3.40.50.1820">
    <property type="entry name" value="alpha/beta hydrolase"/>
    <property type="match status" value="1"/>
</dbReference>
<dbReference type="Pfam" id="PF12697">
    <property type="entry name" value="Abhydrolase_6"/>
    <property type="match status" value="1"/>
</dbReference>